<feature type="domain" description="HTH arsR-type" evidence="5">
    <location>
        <begin position="6"/>
        <end position="100"/>
    </location>
</feature>
<keyword evidence="3" id="KW-0804">Transcription</keyword>
<evidence type="ECO:0000313" key="6">
    <source>
        <dbReference type="EMBL" id="MCA9726525.1"/>
    </source>
</evidence>
<feature type="compositionally biased region" description="Basic and acidic residues" evidence="4">
    <location>
        <begin position="153"/>
        <end position="162"/>
    </location>
</feature>
<evidence type="ECO:0000256" key="2">
    <source>
        <dbReference type="ARBA" id="ARBA00023125"/>
    </source>
</evidence>
<keyword evidence="1" id="KW-0805">Transcription regulation</keyword>
<name>A0A956LVK7_UNCEI</name>
<dbReference type="Gene3D" id="1.10.10.10">
    <property type="entry name" value="Winged helix-like DNA-binding domain superfamily/Winged helix DNA-binding domain"/>
    <property type="match status" value="1"/>
</dbReference>
<dbReference type="Pfam" id="PF01022">
    <property type="entry name" value="HTH_5"/>
    <property type="match status" value="1"/>
</dbReference>
<dbReference type="GO" id="GO:0003700">
    <property type="term" value="F:DNA-binding transcription factor activity"/>
    <property type="evidence" value="ECO:0007669"/>
    <property type="project" value="InterPro"/>
</dbReference>
<proteinExistence type="predicted"/>
<dbReference type="CDD" id="cd00090">
    <property type="entry name" value="HTH_ARSR"/>
    <property type="match status" value="1"/>
</dbReference>
<dbReference type="InterPro" id="IPR001845">
    <property type="entry name" value="HTH_ArsR_DNA-bd_dom"/>
</dbReference>
<dbReference type="GO" id="GO:0003677">
    <property type="term" value="F:DNA binding"/>
    <property type="evidence" value="ECO:0007669"/>
    <property type="project" value="UniProtKB-KW"/>
</dbReference>
<evidence type="ECO:0000259" key="5">
    <source>
        <dbReference type="PROSITE" id="PS50987"/>
    </source>
</evidence>
<dbReference type="EMBL" id="JAGQHR010000039">
    <property type="protein sequence ID" value="MCA9726525.1"/>
    <property type="molecule type" value="Genomic_DNA"/>
</dbReference>
<dbReference type="PROSITE" id="PS50987">
    <property type="entry name" value="HTH_ARSR_2"/>
    <property type="match status" value="1"/>
</dbReference>
<accession>A0A956LVK7</accession>
<sequence length="169" mass="18291">MTLQHPSPSTLDRIAQRFRLLGDPVRLRLLHALADGERSVGDLVEAAETGQANVSKHLALMLREGLVERRKQGLQVFYKVADPEVFALCGLVCGSLEGRLSVELSAILADRQPKPTGTTETAISADAEVEEPGNVFPSAPPGASTEESGDDSLPERRAERNPPKRSRTK</sequence>
<evidence type="ECO:0000313" key="7">
    <source>
        <dbReference type="Proteomes" id="UP000697710"/>
    </source>
</evidence>
<reference evidence="6" key="2">
    <citation type="journal article" date="2021" name="Microbiome">
        <title>Successional dynamics and alternative stable states in a saline activated sludge microbial community over 9 years.</title>
        <authorList>
            <person name="Wang Y."/>
            <person name="Ye J."/>
            <person name="Ju F."/>
            <person name="Liu L."/>
            <person name="Boyd J.A."/>
            <person name="Deng Y."/>
            <person name="Parks D.H."/>
            <person name="Jiang X."/>
            <person name="Yin X."/>
            <person name="Woodcroft B.J."/>
            <person name="Tyson G.W."/>
            <person name="Hugenholtz P."/>
            <person name="Polz M.F."/>
            <person name="Zhang T."/>
        </authorList>
    </citation>
    <scope>NUCLEOTIDE SEQUENCE</scope>
    <source>
        <strain evidence="6">HKST-UBA01</strain>
    </source>
</reference>
<dbReference type="PANTHER" id="PTHR43132:SF9">
    <property type="entry name" value="ARSR FAMILY TRANSCRIPTIONAL REGULATORY PROTEIN"/>
    <property type="match status" value="1"/>
</dbReference>
<feature type="region of interest" description="Disordered" evidence="4">
    <location>
        <begin position="112"/>
        <end position="169"/>
    </location>
</feature>
<protein>
    <submittedName>
        <fullName evidence="6">Winged helix-turn-helix transcriptional regulator</fullName>
    </submittedName>
</protein>
<dbReference type="Proteomes" id="UP000697710">
    <property type="component" value="Unassembled WGS sequence"/>
</dbReference>
<organism evidence="6 7">
    <name type="scientific">Eiseniibacteriota bacterium</name>
    <dbReference type="NCBI Taxonomy" id="2212470"/>
    <lineage>
        <taxon>Bacteria</taxon>
        <taxon>Candidatus Eiseniibacteriota</taxon>
    </lineage>
</organism>
<dbReference type="InterPro" id="IPR011991">
    <property type="entry name" value="ArsR-like_HTH"/>
</dbReference>
<dbReference type="PRINTS" id="PR00778">
    <property type="entry name" value="HTHARSR"/>
</dbReference>
<evidence type="ECO:0000256" key="4">
    <source>
        <dbReference type="SAM" id="MobiDB-lite"/>
    </source>
</evidence>
<gene>
    <name evidence="6" type="ORF">KC729_02515</name>
</gene>
<dbReference type="NCBIfam" id="NF033788">
    <property type="entry name" value="HTH_metalloreg"/>
    <property type="match status" value="1"/>
</dbReference>
<dbReference type="SUPFAM" id="SSF46785">
    <property type="entry name" value="Winged helix' DNA-binding domain"/>
    <property type="match status" value="1"/>
</dbReference>
<dbReference type="InterPro" id="IPR051011">
    <property type="entry name" value="Metal_resp_trans_reg"/>
</dbReference>
<dbReference type="PANTHER" id="PTHR43132">
    <property type="entry name" value="ARSENICAL RESISTANCE OPERON REPRESSOR ARSR-RELATED"/>
    <property type="match status" value="1"/>
</dbReference>
<reference evidence="6" key="1">
    <citation type="submission" date="2020-04" db="EMBL/GenBank/DDBJ databases">
        <authorList>
            <person name="Zhang T."/>
        </authorList>
    </citation>
    <scope>NUCLEOTIDE SEQUENCE</scope>
    <source>
        <strain evidence="6">HKST-UBA01</strain>
    </source>
</reference>
<dbReference type="AlphaFoldDB" id="A0A956LVK7"/>
<keyword evidence="2" id="KW-0238">DNA-binding</keyword>
<dbReference type="SMART" id="SM00418">
    <property type="entry name" value="HTH_ARSR"/>
    <property type="match status" value="1"/>
</dbReference>
<dbReference type="InterPro" id="IPR036388">
    <property type="entry name" value="WH-like_DNA-bd_sf"/>
</dbReference>
<comment type="caution">
    <text evidence="6">The sequence shown here is derived from an EMBL/GenBank/DDBJ whole genome shotgun (WGS) entry which is preliminary data.</text>
</comment>
<dbReference type="InterPro" id="IPR036390">
    <property type="entry name" value="WH_DNA-bd_sf"/>
</dbReference>
<evidence type="ECO:0000256" key="3">
    <source>
        <dbReference type="ARBA" id="ARBA00023163"/>
    </source>
</evidence>
<evidence type="ECO:0000256" key="1">
    <source>
        <dbReference type="ARBA" id="ARBA00023015"/>
    </source>
</evidence>